<feature type="signal peptide" evidence="4">
    <location>
        <begin position="1"/>
        <end position="16"/>
    </location>
</feature>
<comment type="caution">
    <text evidence="7">The sequence shown here is derived from an EMBL/GenBank/DDBJ whole genome shotgun (WGS) entry which is preliminary data.</text>
</comment>
<evidence type="ECO:0000313" key="8">
    <source>
        <dbReference type="Proteomes" id="UP000293583"/>
    </source>
</evidence>
<dbReference type="Pfam" id="PF14905">
    <property type="entry name" value="OMP_b-brl_3"/>
    <property type="match status" value="1"/>
</dbReference>
<feature type="domain" description="TonB-dependent receptor plug" evidence="5">
    <location>
        <begin position="128"/>
        <end position="217"/>
    </location>
</feature>
<dbReference type="InterPro" id="IPR012910">
    <property type="entry name" value="Plug_dom"/>
</dbReference>
<dbReference type="RefSeq" id="WP_130922962.1">
    <property type="nucleotide sequence ID" value="NZ_JAANOM010000001.1"/>
</dbReference>
<feature type="chain" id="PRO_5020503713" evidence="4">
    <location>
        <begin position="17"/>
        <end position="809"/>
    </location>
</feature>
<dbReference type="InterPro" id="IPR041700">
    <property type="entry name" value="OMP_b-brl_3"/>
</dbReference>
<evidence type="ECO:0000256" key="4">
    <source>
        <dbReference type="SAM" id="SignalP"/>
    </source>
</evidence>
<protein>
    <submittedName>
        <fullName evidence="7">TonB-dependent receptor</fullName>
    </submittedName>
</protein>
<organism evidence="7 8">
    <name type="scientific">Aquirufa antheringensis</name>
    <dbReference type="NCBI Taxonomy" id="2516559"/>
    <lineage>
        <taxon>Bacteria</taxon>
        <taxon>Pseudomonadati</taxon>
        <taxon>Bacteroidota</taxon>
        <taxon>Cytophagia</taxon>
        <taxon>Cytophagales</taxon>
        <taxon>Flectobacillaceae</taxon>
        <taxon>Aquirufa</taxon>
    </lineage>
</organism>
<accession>A0A4Q9BE91</accession>
<evidence type="ECO:0000259" key="6">
    <source>
        <dbReference type="Pfam" id="PF14905"/>
    </source>
</evidence>
<sequence length="809" mass="89931">MKLIALLLIFSITAFGQNSLHLRLQDANKEALPFATVLLKKTTDSSLVKGMNTDENGELRVTKLPLGKFTLTLQSTGFKPTKIALDEISADTQIELGVITLQPLSTELAEVKVTATKPFIEKKLDKTIVNVENSAMAAGNTTMELLERSPGVIVDKDGNISLRGKSGAAIMIDGKISYLSGADLANYLKNLPADQVSQLEIMANPSSRYDAAGTGGIINIKLKKNSNIGLNGSANATLAQGVYSRQSTGVNLNYRKNGWNWFGNGSVVNRKMLERNNLTRYFRAQNEVWENGFAFKNENQTTQLKGGVDWYYSKKTTVGILVSGNINQFTLRDGLNQTVQYTSAGTALTRLNTFNNVGNPSHNYAANFNFKHSYDSTGRELTIDVDYARFVDNSGSNLRSQFQRGDFSTLRADSLLLNNANSLVDQYSFKLDYVLPSFLKSKWGTGLKSSYVKTDNDLRFQGKNDGDANFTFLTGQSNHFVYTEQIHAAYLNSERAIGKFSYQIGLRGEWTVADGLSQAYTANSKDSTFHRDYAQLFPSAFLQYDLSKNHSLGLNYSRRIDRPSYGDLNPFVFFLDNYTFKVGNPMLTPQLTNSVELNHTYMGAFSTILGYSHTTNVITEILKQDTQARKSYQTSANMAERTNYSLGFSLPIPIAKWWSTNNDIYFNRAELVGKVENANLSPVNNQFYISSNHIFTLPKAYRLEIGGNYFSGGLESAFVFGAGGALNLGVQKTILNKRGVIRLNAQDVLLTSNPNVFIKYGDLDIIVRPRQDSRVVRLNFTYRFGNMAIKGARERATGLEAEKSRVKSK</sequence>
<dbReference type="Pfam" id="PF13715">
    <property type="entry name" value="CarbopepD_reg_2"/>
    <property type="match status" value="1"/>
</dbReference>
<dbReference type="GO" id="GO:0009279">
    <property type="term" value="C:cell outer membrane"/>
    <property type="evidence" value="ECO:0007669"/>
    <property type="project" value="UniProtKB-SubCell"/>
</dbReference>
<dbReference type="InterPro" id="IPR036942">
    <property type="entry name" value="Beta-barrel_TonB_sf"/>
</dbReference>
<feature type="domain" description="Outer membrane protein beta-barrel" evidence="6">
    <location>
        <begin position="372"/>
        <end position="782"/>
    </location>
</feature>
<dbReference type="Gene3D" id="2.170.130.10">
    <property type="entry name" value="TonB-dependent receptor, plug domain"/>
    <property type="match status" value="1"/>
</dbReference>
<keyword evidence="7" id="KW-0675">Receptor</keyword>
<reference evidence="7 8" key="1">
    <citation type="submission" date="2019-02" db="EMBL/GenBank/DDBJ databases">
        <title>Genome of a new Bacteroidetes strain.</title>
        <authorList>
            <person name="Pitt A."/>
        </authorList>
    </citation>
    <scope>NUCLEOTIDE SEQUENCE [LARGE SCALE GENOMIC DNA]</scope>
    <source>
        <strain evidence="7 8">103A-SOEBACH</strain>
    </source>
</reference>
<evidence type="ECO:0000313" key="7">
    <source>
        <dbReference type="EMBL" id="TBH74512.1"/>
    </source>
</evidence>
<dbReference type="InterPro" id="IPR037066">
    <property type="entry name" value="Plug_dom_sf"/>
</dbReference>
<dbReference type="SUPFAM" id="SSF49478">
    <property type="entry name" value="Cna protein B-type domain"/>
    <property type="match status" value="1"/>
</dbReference>
<evidence type="ECO:0000259" key="5">
    <source>
        <dbReference type="Pfam" id="PF07715"/>
    </source>
</evidence>
<keyword evidence="8" id="KW-1185">Reference proteome</keyword>
<evidence type="ECO:0000256" key="1">
    <source>
        <dbReference type="ARBA" id="ARBA00004442"/>
    </source>
</evidence>
<evidence type="ECO:0000256" key="3">
    <source>
        <dbReference type="ARBA" id="ARBA00023237"/>
    </source>
</evidence>
<dbReference type="OrthoDB" id="905812at2"/>
<keyword evidence="3" id="KW-0998">Cell outer membrane</keyword>
<dbReference type="PANTHER" id="PTHR40980:SF4">
    <property type="entry name" value="TONB-DEPENDENT RECEPTOR-LIKE BETA-BARREL DOMAIN-CONTAINING PROTEIN"/>
    <property type="match status" value="1"/>
</dbReference>
<dbReference type="PANTHER" id="PTHR40980">
    <property type="entry name" value="PLUG DOMAIN-CONTAINING PROTEIN"/>
    <property type="match status" value="1"/>
</dbReference>
<dbReference type="EMBL" id="SEWY01000002">
    <property type="protein sequence ID" value="TBH74512.1"/>
    <property type="molecule type" value="Genomic_DNA"/>
</dbReference>
<dbReference type="AlphaFoldDB" id="A0A4Q9BE91"/>
<dbReference type="Proteomes" id="UP000293583">
    <property type="component" value="Unassembled WGS sequence"/>
</dbReference>
<proteinExistence type="predicted"/>
<dbReference type="Pfam" id="PF07715">
    <property type="entry name" value="Plug"/>
    <property type="match status" value="1"/>
</dbReference>
<dbReference type="SUPFAM" id="SSF56935">
    <property type="entry name" value="Porins"/>
    <property type="match status" value="1"/>
</dbReference>
<keyword evidence="4" id="KW-0732">Signal</keyword>
<comment type="subcellular location">
    <subcellularLocation>
        <location evidence="1">Cell outer membrane</location>
    </subcellularLocation>
</comment>
<dbReference type="Gene3D" id="2.40.170.20">
    <property type="entry name" value="TonB-dependent receptor, beta-barrel domain"/>
    <property type="match status" value="1"/>
</dbReference>
<name>A0A4Q9BE91_9BACT</name>
<gene>
    <name evidence="7" type="ORF">EWU20_05050</name>
</gene>
<keyword evidence="2" id="KW-0472">Membrane</keyword>
<evidence type="ECO:0000256" key="2">
    <source>
        <dbReference type="ARBA" id="ARBA00023136"/>
    </source>
</evidence>